<dbReference type="GO" id="GO:0032843">
    <property type="term" value="F:hydroperoxide reductase activity"/>
    <property type="evidence" value="ECO:0007669"/>
    <property type="project" value="InterPro"/>
</dbReference>
<protein>
    <recommendedName>
        <fullName evidence="6">Alkyl hydroperoxide reductase AhpD</fullName>
        <ecNumber evidence="6">1.11.1.28</ecNumber>
    </recommendedName>
    <alternativeName>
        <fullName evidence="6">Alkylhydroperoxidase AhpD</fullName>
    </alternativeName>
</protein>
<comment type="similarity">
    <text evidence="6">Belongs to the AhpD family.</text>
</comment>
<keyword evidence="2 6" id="KW-0049">Antioxidant</keyword>
<dbReference type="InterPro" id="IPR003779">
    <property type="entry name" value="CMD-like"/>
</dbReference>
<dbReference type="InterPro" id="IPR004674">
    <property type="entry name" value="AhpD"/>
</dbReference>
<dbReference type="SUPFAM" id="SSF69118">
    <property type="entry name" value="AhpD-like"/>
    <property type="match status" value="1"/>
</dbReference>
<comment type="function">
    <text evidence="6">Antioxidant protein with alkyl hydroperoxidase activity. Required for the reduction of the AhpC active site cysteine residues and for the regeneration of the AhpC enzyme activity.</text>
</comment>
<keyword evidence="5 6" id="KW-0676">Redox-active center</keyword>
<evidence type="ECO:0000256" key="2">
    <source>
        <dbReference type="ARBA" id="ARBA00022862"/>
    </source>
</evidence>
<dbReference type="NCBIfam" id="TIGR00778">
    <property type="entry name" value="ahpD_dom"/>
    <property type="match status" value="1"/>
</dbReference>
<dbReference type="GO" id="GO:0051920">
    <property type="term" value="F:peroxiredoxin activity"/>
    <property type="evidence" value="ECO:0007669"/>
    <property type="project" value="InterPro"/>
</dbReference>
<comment type="caution">
    <text evidence="8">The sequence shown here is derived from an EMBL/GenBank/DDBJ whole genome shotgun (WGS) entry which is preliminary data.</text>
</comment>
<sequence length="177" mass="18670">MSIDSLKAALPDYAKDLKLNIGSVLTSPGLTEQQIWGTAVASAIAARNDVVRDAILAEATAKLSPEALNAAKAAAAIMGMNNIYYRFVHLASAADYKTMPAKLRMNVIANPGVDAVDFELWSLAVSAINGCGMCIDAHEHEIVKKGATREAIQNVVRIASVIHAIAVTLEGERAQAA</sequence>
<evidence type="ECO:0000313" key="8">
    <source>
        <dbReference type="EMBL" id="GGF45379.1"/>
    </source>
</evidence>
<keyword evidence="4 6" id="KW-1015">Disulfide bond</keyword>
<evidence type="ECO:0000256" key="6">
    <source>
        <dbReference type="HAMAP-Rule" id="MF_01676"/>
    </source>
</evidence>
<proteinExistence type="inferred from homology"/>
<evidence type="ECO:0000313" key="9">
    <source>
        <dbReference type="Proteomes" id="UP000646365"/>
    </source>
</evidence>
<dbReference type="PANTHER" id="PTHR33930">
    <property type="entry name" value="ALKYL HYDROPEROXIDE REDUCTASE AHPD"/>
    <property type="match status" value="1"/>
</dbReference>
<dbReference type="RefSeq" id="WP_189051855.1">
    <property type="nucleotide sequence ID" value="NZ_BMJQ01000022.1"/>
</dbReference>
<dbReference type="NCBIfam" id="TIGR00777">
    <property type="entry name" value="ahpD"/>
    <property type="match status" value="1"/>
</dbReference>
<dbReference type="GO" id="GO:0045454">
    <property type="term" value="P:cell redox homeostasis"/>
    <property type="evidence" value="ECO:0007669"/>
    <property type="project" value="TreeGrafter"/>
</dbReference>
<dbReference type="EC" id="1.11.1.28" evidence="6"/>
<dbReference type="PANTHER" id="PTHR33930:SF7">
    <property type="entry name" value="ALKYL HYDROPEROXIDE REDUCTASE AHPD"/>
    <property type="match status" value="1"/>
</dbReference>
<keyword evidence="3 6" id="KW-0560">Oxidoreductase</keyword>
<organism evidence="8 9">
    <name type="scientific">Aliidongia dinghuensis</name>
    <dbReference type="NCBI Taxonomy" id="1867774"/>
    <lineage>
        <taxon>Bacteria</taxon>
        <taxon>Pseudomonadati</taxon>
        <taxon>Pseudomonadota</taxon>
        <taxon>Alphaproteobacteria</taxon>
        <taxon>Rhodospirillales</taxon>
        <taxon>Dongiaceae</taxon>
        <taxon>Aliidongia</taxon>
    </lineage>
</organism>
<dbReference type="Proteomes" id="UP000646365">
    <property type="component" value="Unassembled WGS sequence"/>
</dbReference>
<evidence type="ECO:0000256" key="3">
    <source>
        <dbReference type="ARBA" id="ARBA00023002"/>
    </source>
</evidence>
<reference evidence="8" key="2">
    <citation type="submission" date="2020-09" db="EMBL/GenBank/DDBJ databases">
        <authorList>
            <person name="Sun Q."/>
            <person name="Zhou Y."/>
        </authorList>
    </citation>
    <scope>NUCLEOTIDE SEQUENCE</scope>
    <source>
        <strain evidence="8">CGMCC 1.15725</strain>
    </source>
</reference>
<feature type="domain" description="Carboxymuconolactone decarboxylase-like" evidence="7">
    <location>
        <begin position="95"/>
        <end position="167"/>
    </location>
</feature>
<dbReference type="EMBL" id="BMJQ01000022">
    <property type="protein sequence ID" value="GGF45379.1"/>
    <property type="molecule type" value="Genomic_DNA"/>
</dbReference>
<feature type="disulfide bond" evidence="6">
    <location>
        <begin position="131"/>
        <end position="134"/>
    </location>
</feature>
<accession>A0A8J2YZG3</accession>
<dbReference type="InterPro" id="IPR029032">
    <property type="entry name" value="AhpD-like"/>
</dbReference>
<keyword evidence="9" id="KW-1185">Reference proteome</keyword>
<reference evidence="8" key="1">
    <citation type="journal article" date="2014" name="Int. J. Syst. Evol. Microbiol.">
        <title>Complete genome sequence of Corynebacterium casei LMG S-19264T (=DSM 44701T), isolated from a smear-ripened cheese.</title>
        <authorList>
            <consortium name="US DOE Joint Genome Institute (JGI-PGF)"/>
            <person name="Walter F."/>
            <person name="Albersmeier A."/>
            <person name="Kalinowski J."/>
            <person name="Ruckert C."/>
        </authorList>
    </citation>
    <scope>NUCLEOTIDE SEQUENCE</scope>
    <source>
        <strain evidence="8">CGMCC 1.15725</strain>
    </source>
</reference>
<dbReference type="GO" id="GO:0006979">
    <property type="term" value="P:response to oxidative stress"/>
    <property type="evidence" value="ECO:0007669"/>
    <property type="project" value="InterPro"/>
</dbReference>
<dbReference type="Pfam" id="PF02627">
    <property type="entry name" value="CMD"/>
    <property type="match status" value="1"/>
</dbReference>
<dbReference type="GO" id="GO:0015036">
    <property type="term" value="F:disulfide oxidoreductase activity"/>
    <property type="evidence" value="ECO:0007669"/>
    <property type="project" value="TreeGrafter"/>
</dbReference>
<feature type="disulfide bond" description="Interchain (with AhpC); in linked form" evidence="6">
    <location>
        <position position="134"/>
    </location>
</feature>
<dbReference type="InterPro" id="IPR004675">
    <property type="entry name" value="AhpD_core"/>
</dbReference>
<dbReference type="Gene3D" id="1.20.1290.10">
    <property type="entry name" value="AhpD-like"/>
    <property type="match status" value="1"/>
</dbReference>
<comment type="catalytic activity">
    <reaction evidence="6">
        <text>N(6)-[(R)-dihydrolipoyl]-L-lysyl-[lipoyl-carrier protein] + a hydroperoxide = N(6)-[(R)-lipoyl]-L-lysyl-[lipoyl-carrier protein] + an alcohol + H2O</text>
        <dbReference type="Rhea" id="RHEA:62636"/>
        <dbReference type="Rhea" id="RHEA-COMP:10502"/>
        <dbReference type="Rhea" id="RHEA-COMP:16355"/>
        <dbReference type="ChEBI" id="CHEBI:15377"/>
        <dbReference type="ChEBI" id="CHEBI:30879"/>
        <dbReference type="ChEBI" id="CHEBI:35924"/>
        <dbReference type="ChEBI" id="CHEBI:83099"/>
        <dbReference type="ChEBI" id="CHEBI:83100"/>
        <dbReference type="EC" id="1.11.1.28"/>
    </reaction>
</comment>
<feature type="active site" description="Proton donor" evidence="6">
    <location>
        <position position="131"/>
    </location>
</feature>
<gene>
    <name evidence="6 8" type="primary">ahpD</name>
    <name evidence="8" type="ORF">GCM10011611_59780</name>
</gene>
<name>A0A8J2YZG3_9PROT</name>
<evidence type="ECO:0000259" key="7">
    <source>
        <dbReference type="Pfam" id="PF02627"/>
    </source>
</evidence>
<evidence type="ECO:0000256" key="4">
    <source>
        <dbReference type="ARBA" id="ARBA00023157"/>
    </source>
</evidence>
<evidence type="ECO:0000256" key="5">
    <source>
        <dbReference type="ARBA" id="ARBA00023284"/>
    </source>
</evidence>
<keyword evidence="1 6" id="KW-0575">Peroxidase</keyword>
<dbReference type="HAMAP" id="MF_01676">
    <property type="entry name" value="AhpD"/>
    <property type="match status" value="1"/>
</dbReference>
<feature type="active site" description="Cysteine sulfenic acid (-SOH) intermediate" evidence="6">
    <location>
        <position position="134"/>
    </location>
</feature>
<evidence type="ECO:0000256" key="1">
    <source>
        <dbReference type="ARBA" id="ARBA00022559"/>
    </source>
</evidence>
<dbReference type="AlphaFoldDB" id="A0A8J2YZG3"/>